<dbReference type="Pfam" id="PF04246">
    <property type="entry name" value="RseC_MucC"/>
    <property type="match status" value="1"/>
</dbReference>
<protein>
    <recommendedName>
        <fullName evidence="4">Sigma factor RpoE regulatory protein RseC</fullName>
    </recommendedName>
</protein>
<dbReference type="AlphaFoldDB" id="R1CEC9"/>
<reference evidence="2 3" key="1">
    <citation type="journal article" date="2015" name="Geomicrobiol. J.">
        <title>Caldisalinibacter kiritimatiensis gen. nov., sp. nov., a moderately thermohalophilic thiosulfate-reducing bacterium from a hypersaline microbial mat.</title>
        <authorList>
            <person name="Ben Hania W."/>
            <person name="Joseph M."/>
            <person name="Fiebig A."/>
            <person name="Bunk B."/>
            <person name="Klenk H.-P."/>
            <person name="Fardeau M.-L."/>
            <person name="Spring S."/>
        </authorList>
    </citation>
    <scope>NUCLEOTIDE SEQUENCE [LARGE SCALE GENOMIC DNA]</scope>
    <source>
        <strain evidence="2 3">L21-TH-D2</strain>
    </source>
</reference>
<dbReference type="RefSeq" id="WP_006312011.1">
    <property type="nucleotide sequence ID" value="NZ_ARZA01000130.1"/>
</dbReference>
<keyword evidence="1" id="KW-0812">Transmembrane</keyword>
<dbReference type="InterPro" id="IPR007359">
    <property type="entry name" value="SigmaE_reg_RseC_MucC"/>
</dbReference>
<feature type="transmembrane region" description="Helical" evidence="1">
    <location>
        <begin position="103"/>
        <end position="122"/>
    </location>
</feature>
<evidence type="ECO:0000256" key="1">
    <source>
        <dbReference type="SAM" id="Phobius"/>
    </source>
</evidence>
<dbReference type="eggNOG" id="COG3086">
    <property type="taxonomic scope" value="Bacteria"/>
</dbReference>
<dbReference type="Proteomes" id="UP000013378">
    <property type="component" value="Unassembled WGS sequence"/>
</dbReference>
<dbReference type="PANTHER" id="PTHR35867">
    <property type="entry name" value="PROTEIN RSEC"/>
    <property type="match status" value="1"/>
</dbReference>
<feature type="transmembrane region" description="Helical" evidence="1">
    <location>
        <begin position="70"/>
        <end position="91"/>
    </location>
</feature>
<dbReference type="STRING" id="1304284.L21TH_1251"/>
<proteinExistence type="predicted"/>
<dbReference type="PIRSF" id="PIRSF004923">
    <property type="entry name" value="RseC"/>
    <property type="match status" value="1"/>
</dbReference>
<dbReference type="EMBL" id="ARZA01000130">
    <property type="protein sequence ID" value="EOD00650.1"/>
    <property type="molecule type" value="Genomic_DNA"/>
</dbReference>
<dbReference type="InterPro" id="IPR026268">
    <property type="entry name" value="RseC"/>
</dbReference>
<name>R1CEC9_9FIRM</name>
<comment type="caution">
    <text evidence="2">The sequence shown here is derived from an EMBL/GenBank/DDBJ whole genome shotgun (WGS) entry which is preliminary data.</text>
</comment>
<accession>R1CEC9</accession>
<keyword evidence="1" id="KW-1133">Transmembrane helix</keyword>
<evidence type="ECO:0008006" key="4">
    <source>
        <dbReference type="Google" id="ProtNLM"/>
    </source>
</evidence>
<keyword evidence="3" id="KW-1185">Reference proteome</keyword>
<dbReference type="PANTHER" id="PTHR35867:SF1">
    <property type="entry name" value="PROTEIN RSEC"/>
    <property type="match status" value="1"/>
</dbReference>
<organism evidence="2 3">
    <name type="scientific">Caldisalinibacter kiritimatiensis</name>
    <dbReference type="NCBI Taxonomy" id="1304284"/>
    <lineage>
        <taxon>Bacteria</taxon>
        <taxon>Bacillati</taxon>
        <taxon>Bacillota</taxon>
        <taxon>Tissierellia</taxon>
        <taxon>Tissierellales</taxon>
        <taxon>Thermohalobacteraceae</taxon>
        <taxon>Caldisalinibacter</taxon>
    </lineage>
</organism>
<evidence type="ECO:0000313" key="2">
    <source>
        <dbReference type="EMBL" id="EOD00650.1"/>
    </source>
</evidence>
<keyword evidence="1" id="KW-0472">Membrane</keyword>
<dbReference type="OrthoDB" id="1734233at2"/>
<sequence length="141" mass="15270">MEQVGFVSKVEGNKATVIVRRVTSCGDSCSTCSGSCSVPGLTVDIDNTIGAKKGDYVEVRTRTKTILKSAFLVYIIPLVLMVVGIALGIYVFKGLGFDNYESIGLLTGLVALGISYVILRIVDNKIKRNNSIDFEMVRILD</sequence>
<gene>
    <name evidence="2" type="ORF">L21TH_1251</name>
</gene>
<evidence type="ECO:0000313" key="3">
    <source>
        <dbReference type="Proteomes" id="UP000013378"/>
    </source>
</evidence>